<dbReference type="SUPFAM" id="SSF64288">
    <property type="entry name" value="Chorismate lyase-like"/>
    <property type="match status" value="1"/>
</dbReference>
<evidence type="ECO:0000256" key="3">
    <source>
        <dbReference type="ARBA" id="ARBA00023163"/>
    </source>
</evidence>
<dbReference type="CDD" id="cd07377">
    <property type="entry name" value="WHTH_GntR"/>
    <property type="match status" value="1"/>
</dbReference>
<dbReference type="Proteomes" id="UP001612741">
    <property type="component" value="Unassembled WGS sequence"/>
</dbReference>
<dbReference type="SMART" id="SM00866">
    <property type="entry name" value="UTRA"/>
    <property type="match status" value="1"/>
</dbReference>
<dbReference type="Pfam" id="PF07702">
    <property type="entry name" value="UTRA"/>
    <property type="match status" value="1"/>
</dbReference>
<dbReference type="InterPro" id="IPR050679">
    <property type="entry name" value="Bact_HTH_transcr_reg"/>
</dbReference>
<keyword evidence="2" id="KW-0238">DNA-binding</keyword>
<evidence type="ECO:0000259" key="4">
    <source>
        <dbReference type="PROSITE" id="PS50949"/>
    </source>
</evidence>
<protein>
    <submittedName>
        <fullName evidence="5">GntR family transcriptional regulator</fullName>
    </submittedName>
</protein>
<name>A0ABW7YPA2_9ACTN</name>
<evidence type="ECO:0000313" key="5">
    <source>
        <dbReference type="EMBL" id="MFI6497738.1"/>
    </source>
</evidence>
<dbReference type="SMART" id="SM00345">
    <property type="entry name" value="HTH_GNTR"/>
    <property type="match status" value="1"/>
</dbReference>
<dbReference type="PANTHER" id="PTHR44846:SF1">
    <property type="entry name" value="MANNOSYL-D-GLYCERATE TRANSPORT_METABOLISM SYSTEM REPRESSOR MNGR-RELATED"/>
    <property type="match status" value="1"/>
</dbReference>
<evidence type="ECO:0000313" key="6">
    <source>
        <dbReference type="Proteomes" id="UP001612741"/>
    </source>
</evidence>
<dbReference type="InterPro" id="IPR028978">
    <property type="entry name" value="Chorismate_lyase_/UTRA_dom_sf"/>
</dbReference>
<evidence type="ECO:0000256" key="2">
    <source>
        <dbReference type="ARBA" id="ARBA00023125"/>
    </source>
</evidence>
<dbReference type="RefSeq" id="WP_397080784.1">
    <property type="nucleotide sequence ID" value="NZ_JBITGY010000002.1"/>
</dbReference>
<dbReference type="EMBL" id="JBITGY010000002">
    <property type="protein sequence ID" value="MFI6497738.1"/>
    <property type="molecule type" value="Genomic_DNA"/>
</dbReference>
<dbReference type="InterPro" id="IPR011663">
    <property type="entry name" value="UTRA"/>
</dbReference>
<organism evidence="5 6">
    <name type="scientific">Nonomuraea typhae</name>
    <dbReference type="NCBI Taxonomy" id="2603600"/>
    <lineage>
        <taxon>Bacteria</taxon>
        <taxon>Bacillati</taxon>
        <taxon>Actinomycetota</taxon>
        <taxon>Actinomycetes</taxon>
        <taxon>Streptosporangiales</taxon>
        <taxon>Streptosporangiaceae</taxon>
        <taxon>Nonomuraea</taxon>
    </lineage>
</organism>
<comment type="caution">
    <text evidence="5">The sequence shown here is derived from an EMBL/GenBank/DDBJ whole genome shotgun (WGS) entry which is preliminary data.</text>
</comment>
<dbReference type="InterPro" id="IPR036388">
    <property type="entry name" value="WH-like_DNA-bd_sf"/>
</dbReference>
<evidence type="ECO:0000256" key="1">
    <source>
        <dbReference type="ARBA" id="ARBA00023015"/>
    </source>
</evidence>
<dbReference type="Gene3D" id="3.40.1410.10">
    <property type="entry name" value="Chorismate lyase-like"/>
    <property type="match status" value="1"/>
</dbReference>
<keyword evidence="6" id="KW-1185">Reference proteome</keyword>
<gene>
    <name evidence="5" type="ORF">ACIBG2_10150</name>
</gene>
<dbReference type="InterPro" id="IPR036390">
    <property type="entry name" value="WH_DNA-bd_sf"/>
</dbReference>
<accession>A0ABW7YPA2</accession>
<dbReference type="PANTHER" id="PTHR44846">
    <property type="entry name" value="MANNOSYL-D-GLYCERATE TRANSPORT/METABOLISM SYSTEM REPRESSOR MNGR-RELATED"/>
    <property type="match status" value="1"/>
</dbReference>
<dbReference type="InterPro" id="IPR000524">
    <property type="entry name" value="Tscrpt_reg_HTH_GntR"/>
</dbReference>
<feature type="domain" description="HTH gntR-type" evidence="4">
    <location>
        <begin position="21"/>
        <end position="89"/>
    </location>
</feature>
<dbReference type="PRINTS" id="PR00035">
    <property type="entry name" value="HTHGNTR"/>
</dbReference>
<keyword evidence="3" id="KW-0804">Transcription</keyword>
<dbReference type="PROSITE" id="PS50949">
    <property type="entry name" value="HTH_GNTR"/>
    <property type="match status" value="1"/>
</dbReference>
<dbReference type="Gene3D" id="1.10.10.10">
    <property type="entry name" value="Winged helix-like DNA-binding domain superfamily/Winged helix DNA-binding domain"/>
    <property type="match status" value="1"/>
</dbReference>
<dbReference type="SUPFAM" id="SSF46785">
    <property type="entry name" value="Winged helix' DNA-binding domain"/>
    <property type="match status" value="1"/>
</dbReference>
<keyword evidence="1" id="KW-0805">Transcription regulation</keyword>
<dbReference type="Pfam" id="PF00392">
    <property type="entry name" value="GntR"/>
    <property type="match status" value="1"/>
</dbReference>
<reference evidence="5 6" key="1">
    <citation type="submission" date="2024-10" db="EMBL/GenBank/DDBJ databases">
        <title>The Natural Products Discovery Center: Release of the First 8490 Sequenced Strains for Exploring Actinobacteria Biosynthetic Diversity.</title>
        <authorList>
            <person name="Kalkreuter E."/>
            <person name="Kautsar S.A."/>
            <person name="Yang D."/>
            <person name="Bader C.D."/>
            <person name="Teijaro C.N."/>
            <person name="Fluegel L."/>
            <person name="Davis C.M."/>
            <person name="Simpson J.R."/>
            <person name="Lauterbach L."/>
            <person name="Steele A.D."/>
            <person name="Gui C."/>
            <person name="Meng S."/>
            <person name="Li G."/>
            <person name="Viehrig K."/>
            <person name="Ye F."/>
            <person name="Su P."/>
            <person name="Kiefer A.F."/>
            <person name="Nichols A."/>
            <person name="Cepeda A.J."/>
            <person name="Yan W."/>
            <person name="Fan B."/>
            <person name="Jiang Y."/>
            <person name="Adhikari A."/>
            <person name="Zheng C.-J."/>
            <person name="Schuster L."/>
            <person name="Cowan T.M."/>
            <person name="Smanski M.J."/>
            <person name="Chevrette M.G."/>
            <person name="De Carvalho L.P.S."/>
            <person name="Shen B."/>
        </authorList>
    </citation>
    <scope>NUCLEOTIDE SEQUENCE [LARGE SCALE GENOMIC DNA]</scope>
    <source>
        <strain evidence="5 6">NPDC050545</strain>
    </source>
</reference>
<sequence length="250" mass="27268">MFKVARVDTGDGKLVNMRSSIPVYLRLARTLQERIDSGALPAGSRLPSEPELSAEFGVNRLTIRQAVAELDRAGSVEIRRGIGTFVRAPVTRVSIDVDPLSQRIDLGSMHSREMNGSEKVIAAGPAGSAPDDREAAAHLPGALSRVDTLITIEAEPWAISTYWMPAALLPADLPQETNMVRSLGLDLTYDWRAFSATGADIGDAEHLDVNIGTPLLVREGVSCAPDGQPVLYVRRRIKGDRIRFVLNYRR</sequence>
<proteinExistence type="predicted"/>